<sequence length="305" mass="34580">MSGSLNAIFQSKYDEFAASLTEAFPELTEVIKVAVAILPDDRTTMYKSLVLPTAGSPKRDPTTSPGMVLPGVFINDALWNACSERTKAAINQFLSIMSFSFLINDGDKDSFGSEAFKAFADNFMNQWRSKLDRSEFDSFTEKLKELFGSGGDRLPPFPEKFKNGKLAKLAEDIVRELKPEEFGLDAETMKQCEEDPSRAFEVLMQSTMRNPEVIQNAMKRIMKRLQEKFQRGEFRPQDLASEAEEMMKEFSENPVFVQMMESMRKAFSFEDPEAAAAAGRPENARLAIVRDRLRRKLEAKKQGKK</sequence>
<organism evidence="1">
    <name type="scientific">viral metagenome</name>
    <dbReference type="NCBI Taxonomy" id="1070528"/>
    <lineage>
        <taxon>unclassified sequences</taxon>
        <taxon>metagenomes</taxon>
        <taxon>organismal metagenomes</taxon>
    </lineage>
</organism>
<dbReference type="EMBL" id="MN740798">
    <property type="protein sequence ID" value="QHU12198.1"/>
    <property type="molecule type" value="Genomic_DNA"/>
</dbReference>
<name>A0A6C0K7F3_9ZZZZ</name>
<evidence type="ECO:0000313" key="1">
    <source>
        <dbReference type="EMBL" id="QHU12198.1"/>
    </source>
</evidence>
<proteinExistence type="predicted"/>
<accession>A0A6C0K7F3</accession>
<reference evidence="1" key="1">
    <citation type="journal article" date="2020" name="Nature">
        <title>Giant virus diversity and host interactions through global metagenomics.</title>
        <authorList>
            <person name="Schulz F."/>
            <person name="Roux S."/>
            <person name="Paez-Espino D."/>
            <person name="Jungbluth S."/>
            <person name="Walsh D.A."/>
            <person name="Denef V.J."/>
            <person name="McMahon K.D."/>
            <person name="Konstantinidis K.T."/>
            <person name="Eloe-Fadrosh E.A."/>
            <person name="Kyrpides N.C."/>
            <person name="Woyke T."/>
        </authorList>
    </citation>
    <scope>NUCLEOTIDE SEQUENCE</scope>
    <source>
        <strain evidence="1">GVMAG-S-1101171-110</strain>
    </source>
</reference>
<dbReference type="AlphaFoldDB" id="A0A6C0K7F3"/>
<protein>
    <submittedName>
        <fullName evidence="1">Uncharacterized protein</fullName>
    </submittedName>
</protein>